<organism evidence="2 3">
    <name type="scientific">Marmota monax</name>
    <name type="common">Woodchuck</name>
    <dbReference type="NCBI Taxonomy" id="9995"/>
    <lineage>
        <taxon>Eukaryota</taxon>
        <taxon>Metazoa</taxon>
        <taxon>Chordata</taxon>
        <taxon>Craniata</taxon>
        <taxon>Vertebrata</taxon>
        <taxon>Euteleostomi</taxon>
        <taxon>Mammalia</taxon>
        <taxon>Eutheria</taxon>
        <taxon>Euarchontoglires</taxon>
        <taxon>Glires</taxon>
        <taxon>Rodentia</taxon>
        <taxon>Sciuromorpha</taxon>
        <taxon>Sciuridae</taxon>
        <taxon>Xerinae</taxon>
        <taxon>Marmotini</taxon>
        <taxon>Marmota</taxon>
    </lineage>
</organism>
<name>A0A5E4B8Z8_MARMO</name>
<feature type="region of interest" description="Disordered" evidence="1">
    <location>
        <begin position="50"/>
        <end position="75"/>
    </location>
</feature>
<evidence type="ECO:0000256" key="1">
    <source>
        <dbReference type="SAM" id="MobiDB-lite"/>
    </source>
</evidence>
<accession>A0A5E4B8Z8</accession>
<reference evidence="2" key="1">
    <citation type="submission" date="2019-04" db="EMBL/GenBank/DDBJ databases">
        <authorList>
            <person name="Alioto T."/>
            <person name="Alioto T."/>
        </authorList>
    </citation>
    <scope>NUCLEOTIDE SEQUENCE [LARGE SCALE GENOMIC DNA]</scope>
</reference>
<dbReference type="AlphaFoldDB" id="A0A5E4B8Z8"/>
<evidence type="ECO:0000313" key="3">
    <source>
        <dbReference type="Proteomes" id="UP000335636"/>
    </source>
</evidence>
<dbReference type="Proteomes" id="UP000335636">
    <property type="component" value="Unassembled WGS sequence"/>
</dbReference>
<feature type="region of interest" description="Disordered" evidence="1">
    <location>
        <begin position="96"/>
        <end position="135"/>
    </location>
</feature>
<gene>
    <name evidence="2" type="ORF">MONAX_5E015940</name>
</gene>
<protein>
    <submittedName>
        <fullName evidence="2">Uncharacterized protein</fullName>
    </submittedName>
</protein>
<sequence length="135" mass="14343">MALASVLEKPLPVNRRGFFGLGGRHYPTRIDAGRPHRVFSALNFTKYLGGETGSSTPSSAGRADSGVAGAGRLGGSACSRPVVRVRFRARRQQGWGLQVDNPTAPFGARTETGLFPRDPGSSNATKDPLESNEDM</sequence>
<keyword evidence="3" id="KW-1185">Reference proteome</keyword>
<proteinExistence type="predicted"/>
<dbReference type="EMBL" id="CABDUW010000336">
    <property type="protein sequence ID" value="VTJ66204.1"/>
    <property type="molecule type" value="Genomic_DNA"/>
</dbReference>
<comment type="caution">
    <text evidence="2">The sequence shown here is derived from an EMBL/GenBank/DDBJ whole genome shotgun (WGS) entry which is preliminary data.</text>
</comment>
<evidence type="ECO:0000313" key="2">
    <source>
        <dbReference type="EMBL" id="VTJ66204.1"/>
    </source>
</evidence>